<dbReference type="InterPro" id="IPR016181">
    <property type="entry name" value="Acyl_CoA_acyltransferase"/>
</dbReference>
<dbReference type="Gene3D" id="3.40.630.30">
    <property type="match status" value="1"/>
</dbReference>
<dbReference type="EMBL" id="RQGM01000062">
    <property type="protein sequence ID" value="TGL81218.1"/>
    <property type="molecule type" value="Genomic_DNA"/>
</dbReference>
<comment type="caution">
    <text evidence="1">The sequence shown here is derived from an EMBL/GenBank/DDBJ whole genome shotgun (WGS) entry which is preliminary data.</text>
</comment>
<sequence>MEFRFLTFQESIRSGFTETDFELDVWPTFLNQDPVGNQYYTFVIKEFAHLHCICYTQENRVVGTGKILPFEWDETPEGLPKGWDAAILKSVDDWKEKKVCNAASAWSIEIAREFQGGGLSHLILAQLKKNAGAHGISQLFACVRPNQKEKFPFLSMEEYLERKREDGTSEDPWVRVHEKAGGKKIRIESNSMHIQGTIADWETWTGMKFPESGKFVIPGGLVPVVIDRERNLGDYTEPNVWFRHDI</sequence>
<accession>A0A6N4QR07</accession>
<proteinExistence type="predicted"/>
<organism evidence="1 2">
    <name type="scientific">Leptospira yasudae</name>
    <dbReference type="NCBI Taxonomy" id="2202201"/>
    <lineage>
        <taxon>Bacteria</taxon>
        <taxon>Pseudomonadati</taxon>
        <taxon>Spirochaetota</taxon>
        <taxon>Spirochaetia</taxon>
        <taxon>Leptospirales</taxon>
        <taxon>Leptospiraceae</taxon>
        <taxon>Leptospira</taxon>
    </lineage>
</organism>
<dbReference type="SUPFAM" id="SSF55729">
    <property type="entry name" value="Acyl-CoA N-acyltransferases (Nat)"/>
    <property type="match status" value="1"/>
</dbReference>
<dbReference type="RefSeq" id="WP_135573271.1">
    <property type="nucleotide sequence ID" value="NZ_RQGK01000065.1"/>
</dbReference>
<name>A0A6N4QR07_9LEPT</name>
<protein>
    <submittedName>
        <fullName evidence="1">GNAT family N-acetyltransferase</fullName>
    </submittedName>
</protein>
<reference evidence="1 2" key="1">
    <citation type="journal article" date="2019" name="PLoS Negl. Trop. Dis.">
        <title>Revisiting the worldwide diversity of Leptospira species in the environment.</title>
        <authorList>
            <person name="Vincent A.T."/>
            <person name="Schiettekatte O."/>
            <person name="Bourhy P."/>
            <person name="Veyrier F.J."/>
            <person name="Picardeau M."/>
        </authorList>
    </citation>
    <scope>NUCLEOTIDE SEQUENCE [LARGE SCALE GENOMIC DNA]</scope>
    <source>
        <strain evidence="1 2">201702445</strain>
    </source>
</reference>
<evidence type="ECO:0000313" key="2">
    <source>
        <dbReference type="Proteomes" id="UP000297613"/>
    </source>
</evidence>
<evidence type="ECO:0000313" key="1">
    <source>
        <dbReference type="EMBL" id="TGL81218.1"/>
    </source>
</evidence>
<keyword evidence="1" id="KW-0808">Transferase</keyword>
<dbReference type="GO" id="GO:0016740">
    <property type="term" value="F:transferase activity"/>
    <property type="evidence" value="ECO:0007669"/>
    <property type="project" value="UniProtKB-KW"/>
</dbReference>
<dbReference type="Proteomes" id="UP000297613">
    <property type="component" value="Unassembled WGS sequence"/>
</dbReference>
<gene>
    <name evidence="1" type="ORF">EHQ83_15285</name>
</gene>
<dbReference type="AlphaFoldDB" id="A0A6N4QR07"/>